<accession>A0A0B1P673</accession>
<organism evidence="1 2">
    <name type="scientific">Uncinula necator</name>
    <name type="common">Grape powdery mildew</name>
    <dbReference type="NCBI Taxonomy" id="52586"/>
    <lineage>
        <taxon>Eukaryota</taxon>
        <taxon>Fungi</taxon>
        <taxon>Dikarya</taxon>
        <taxon>Ascomycota</taxon>
        <taxon>Pezizomycotina</taxon>
        <taxon>Leotiomycetes</taxon>
        <taxon>Erysiphales</taxon>
        <taxon>Erysiphaceae</taxon>
        <taxon>Erysiphe</taxon>
    </lineage>
</organism>
<dbReference type="Proteomes" id="UP000030854">
    <property type="component" value="Unassembled WGS sequence"/>
</dbReference>
<dbReference type="EMBL" id="JNVN01001250">
    <property type="protein sequence ID" value="KHJ33758.1"/>
    <property type="molecule type" value="Genomic_DNA"/>
</dbReference>
<dbReference type="AlphaFoldDB" id="A0A0B1P673"/>
<gene>
    <name evidence="1" type="ORF">EV44_g6507</name>
</gene>
<sequence length="545" mass="60919">MANEFSFTFLNRGSRYGSDFLGSIGGINRSASDARRLSLSGRYQSQCRSQVSSRGARTSTVNYVHGGCEESEQIEKNSKTLSTRLNLDPTCPQLPPIEPTVELLSEAHIACHIVLTDTDLLETIIVDKNDRVCSQAISEHANLSKDEKLIINSNKSRIHNSTPDYLAHLPPAFLARRGYLPSIDTSYLQSPIELDLQEKIILEPSRRDELRELWNCASGWQIAPYEGRRFCLKITTVRADVPIYVLSSSTQAFYSIKYTSTSNNTQMNVMRYDPEKNASISILGFSKFDKGIEVVSTTLEKKARQIPLEDGQVALLYPKAASNKFIQLATRISKRDTYDVAVAALEKECGRLVWDGDSGSYFLCHPAMRTPFQISISNTPDSSTIKYMLEHTEFQRDIVTLVRDGAGSGFLEIDTSCVTQIASTCIIDVAVSTIMLVAILTEEKMLEIDRINIALALELKRLSQLSTPEDNVPLGTEYIDSKSNIEDVTVSDLESQSSKISDQVRSTERTPAINIWISIVRRIMNVVGYILRIFQKKKEPQGEAK</sequence>
<comment type="caution">
    <text evidence="1">The sequence shown here is derived from an EMBL/GenBank/DDBJ whole genome shotgun (WGS) entry which is preliminary data.</text>
</comment>
<evidence type="ECO:0000313" key="1">
    <source>
        <dbReference type="EMBL" id="KHJ33758.1"/>
    </source>
</evidence>
<dbReference type="STRING" id="52586.A0A0B1P673"/>
<keyword evidence="1" id="KW-0808">Transferase</keyword>
<name>A0A0B1P673_UNCNE</name>
<dbReference type="GO" id="GO:0016740">
    <property type="term" value="F:transferase activity"/>
    <property type="evidence" value="ECO:0007669"/>
    <property type="project" value="UniProtKB-KW"/>
</dbReference>
<dbReference type="HOGENOM" id="CLU_499860_0_0_1"/>
<reference evidence="1 2" key="1">
    <citation type="journal article" date="2014" name="BMC Genomics">
        <title>Adaptive genomic structural variation in the grape powdery mildew pathogen, Erysiphe necator.</title>
        <authorList>
            <person name="Jones L."/>
            <person name="Riaz S."/>
            <person name="Morales-Cruz A."/>
            <person name="Amrine K.C."/>
            <person name="McGuire B."/>
            <person name="Gubler W.D."/>
            <person name="Walker M.A."/>
            <person name="Cantu D."/>
        </authorList>
    </citation>
    <scope>NUCLEOTIDE SEQUENCE [LARGE SCALE GENOMIC DNA]</scope>
    <source>
        <strain evidence="2">c</strain>
    </source>
</reference>
<evidence type="ECO:0000313" key="2">
    <source>
        <dbReference type="Proteomes" id="UP000030854"/>
    </source>
</evidence>
<protein>
    <submittedName>
        <fullName evidence="1">Putative acetylserotonin methytransferase-like protein</fullName>
    </submittedName>
</protein>
<keyword evidence="2" id="KW-1185">Reference proteome</keyword>
<proteinExistence type="predicted"/>